<protein>
    <submittedName>
        <fullName evidence="3">Uncharacterized protein</fullName>
    </submittedName>
</protein>
<feature type="compositionally biased region" description="Basic and acidic residues" evidence="1">
    <location>
        <begin position="545"/>
        <end position="554"/>
    </location>
</feature>
<accession>A0ABQ7KAA9</accession>
<proteinExistence type="predicted"/>
<feature type="compositionally biased region" description="Basic and acidic residues" evidence="1">
    <location>
        <begin position="724"/>
        <end position="735"/>
    </location>
</feature>
<feature type="compositionally biased region" description="Polar residues" evidence="1">
    <location>
        <begin position="329"/>
        <end position="365"/>
    </location>
</feature>
<feature type="region of interest" description="Disordered" evidence="1">
    <location>
        <begin position="783"/>
        <end position="969"/>
    </location>
</feature>
<gene>
    <name evidence="3" type="ORF">BGZ96_000930</name>
</gene>
<feature type="region of interest" description="Disordered" evidence="1">
    <location>
        <begin position="719"/>
        <end position="763"/>
    </location>
</feature>
<sequence length="969" mass="106449">MFLWFLTLAGLSVEPIADSILSSRIPMYEGIKIMFAGWLLLAHFDISRPASQPRQNFTIPEDNRLSHRALLETQHQRTLPTTFSRQSSHLSTTERIPATPGRSLKPDGDNGSSTMLRATNLDFGRFKRDLERRRSHSRTHSHVTEDAIPTIPSRTNSRLGHVEPYPLGPTSFSKEELNYTPKSASVPRAATLQRGPGSTTSTPTPITTHQVTPVHDPSAKYSGKRSPLGIFLFGSEKSSLKRPSSAMSEDRPSPSLIRNASNLSSRPQPRLSALHRTPSGQRSGGEHRVRINAESPGGKNKRQRHSPDDRDKFPGQEDDEKRHTRQSKDSQGSSTNIKTGSRHPNVSTSAPIPTLPPNATTSTKFSRPKPPGKSRAESQPKATGATAPKDQRPQHQSLPESNNRDLFSPSATETAEEPQVTSASFESRMKNVRAWIKGRNPSMISPTLTATSEATATRPQLKKRSSSFLQQQDEKPRSSSKGGGGLDDLPKITKRKAARQLAPAANTKRWAAEDDLERPSQWTVAEDDRIQRQNNNESGGRRRRSGDGHEREVASRIYPDLSRDSAVPTSTDRQRARDYSFSQPMPVTTRRGSATRISDERSKPSSLPTNVDWDRFQKLIGTAPKRSSSSSTLLGSTGLALNAFHRKSSIATLVNHHHQDDNNPAVAPLIKLRQSQLRQHQHEDFFGAKGKNSGGDSGESIRNKFDSTLDLWEQEDDETLARNAAREAEEVEARSQLRLSQGRRDDASLSSSLSESPPVDERAVFTFSSPSRISRTLLATDPGYEMAAPTPSLLRTIPFNGESSRRPVPDFQPKKSPTALQETVKPSPARRVSKSGQDNSNPFLEKGNSSGGRSAPPPPRFNFNFAGAASLAKKRAQAQFRQGTNVSTEEVAARKERHPGLYTPSKKKATSSTAAAVGSAMNSSEQGGSALWKESQLSRPSSSPFKHPPSTPTAMSRYIELSSLSDDNE</sequence>
<feature type="compositionally biased region" description="Basic and acidic residues" evidence="1">
    <location>
        <begin position="305"/>
        <end position="328"/>
    </location>
</feature>
<feature type="compositionally biased region" description="Polar residues" evidence="1">
    <location>
        <begin position="935"/>
        <end position="944"/>
    </location>
</feature>
<name>A0ABQ7KAA9_9FUNG</name>
<feature type="region of interest" description="Disordered" evidence="1">
    <location>
        <begin position="78"/>
        <end position="119"/>
    </location>
</feature>
<feature type="compositionally biased region" description="Polar residues" evidence="1">
    <location>
        <begin position="78"/>
        <end position="94"/>
    </location>
</feature>
<feature type="region of interest" description="Disordered" evidence="1">
    <location>
        <begin position="168"/>
        <end position="224"/>
    </location>
</feature>
<feature type="compositionally biased region" description="Polar residues" evidence="1">
    <location>
        <begin position="834"/>
        <end position="852"/>
    </location>
</feature>
<organism evidence="3 4">
    <name type="scientific">Linnemannia gamsii</name>
    <dbReference type="NCBI Taxonomy" id="64522"/>
    <lineage>
        <taxon>Eukaryota</taxon>
        <taxon>Fungi</taxon>
        <taxon>Fungi incertae sedis</taxon>
        <taxon>Mucoromycota</taxon>
        <taxon>Mortierellomycotina</taxon>
        <taxon>Mortierellomycetes</taxon>
        <taxon>Mortierellales</taxon>
        <taxon>Mortierellaceae</taxon>
        <taxon>Linnemannia</taxon>
    </lineage>
</organism>
<feature type="signal peptide" evidence="2">
    <location>
        <begin position="1"/>
        <end position="17"/>
    </location>
</feature>
<feature type="chain" id="PRO_5046932899" evidence="2">
    <location>
        <begin position="18"/>
        <end position="969"/>
    </location>
</feature>
<comment type="caution">
    <text evidence="3">The sequence shown here is derived from an EMBL/GenBank/DDBJ whole genome shotgun (WGS) entry which is preliminary data.</text>
</comment>
<evidence type="ECO:0000256" key="2">
    <source>
        <dbReference type="SAM" id="SignalP"/>
    </source>
</evidence>
<feature type="compositionally biased region" description="Polar residues" evidence="1">
    <location>
        <begin position="256"/>
        <end position="267"/>
    </location>
</feature>
<feature type="compositionally biased region" description="Polar residues" evidence="1">
    <location>
        <begin position="879"/>
        <end position="888"/>
    </location>
</feature>
<feature type="compositionally biased region" description="Polar residues" evidence="1">
    <location>
        <begin position="394"/>
        <end position="425"/>
    </location>
</feature>
<feature type="compositionally biased region" description="Low complexity" evidence="1">
    <location>
        <begin position="195"/>
        <end position="215"/>
    </location>
</feature>
<feature type="region of interest" description="Disordered" evidence="1">
    <location>
        <begin position="237"/>
        <end position="610"/>
    </location>
</feature>
<feature type="compositionally biased region" description="Polar residues" evidence="1">
    <location>
        <begin position="442"/>
        <end position="458"/>
    </location>
</feature>
<evidence type="ECO:0000313" key="3">
    <source>
        <dbReference type="EMBL" id="KAG0294582.1"/>
    </source>
</evidence>
<evidence type="ECO:0000313" key="4">
    <source>
        <dbReference type="Proteomes" id="UP001194696"/>
    </source>
</evidence>
<keyword evidence="4" id="KW-1185">Reference proteome</keyword>
<dbReference type="Proteomes" id="UP001194696">
    <property type="component" value="Unassembled WGS sequence"/>
</dbReference>
<feature type="compositionally biased region" description="Polar residues" evidence="1">
    <location>
        <begin position="580"/>
        <end position="596"/>
    </location>
</feature>
<reference evidence="3 4" key="1">
    <citation type="journal article" date="2020" name="Fungal Divers.">
        <title>Resolving the Mortierellaceae phylogeny through synthesis of multi-gene phylogenetics and phylogenomics.</title>
        <authorList>
            <person name="Vandepol N."/>
            <person name="Liber J."/>
            <person name="Desiro A."/>
            <person name="Na H."/>
            <person name="Kennedy M."/>
            <person name="Barry K."/>
            <person name="Grigoriev I.V."/>
            <person name="Miller A.N."/>
            <person name="O'Donnell K."/>
            <person name="Stajich J.E."/>
            <person name="Bonito G."/>
        </authorList>
    </citation>
    <scope>NUCLEOTIDE SEQUENCE [LARGE SCALE GENOMIC DNA]</scope>
    <source>
        <strain evidence="3 4">AD045</strain>
    </source>
</reference>
<dbReference type="EMBL" id="JAAAIM010000114">
    <property type="protein sequence ID" value="KAG0294582.1"/>
    <property type="molecule type" value="Genomic_DNA"/>
</dbReference>
<keyword evidence="2" id="KW-0732">Signal</keyword>
<evidence type="ECO:0000256" key="1">
    <source>
        <dbReference type="SAM" id="MobiDB-lite"/>
    </source>
</evidence>